<sequence length="52" mass="5767">MKTNPEYEEQVSSRLMQLTGIPPLGLVIVLFLLGLGFILGVKEYLGIVFSNK</sequence>
<dbReference type="EMBL" id="JADHEC010000041">
    <property type="protein sequence ID" value="MBF2709739.1"/>
    <property type="molecule type" value="Genomic_DNA"/>
</dbReference>
<keyword evidence="1" id="KW-1133">Transmembrane helix</keyword>
<proteinExistence type="predicted"/>
<accession>A0A930UFC0</accession>
<evidence type="ECO:0000313" key="2">
    <source>
        <dbReference type="EMBL" id="MBF2709739.1"/>
    </source>
</evidence>
<dbReference type="AlphaFoldDB" id="A0A930UFC0"/>
<feature type="transmembrane region" description="Helical" evidence="1">
    <location>
        <begin position="20"/>
        <end position="41"/>
    </location>
</feature>
<evidence type="ECO:0000313" key="3">
    <source>
        <dbReference type="Proteomes" id="UP000646211"/>
    </source>
</evidence>
<name>A0A930UFC0_9FLAO</name>
<keyword evidence="1" id="KW-0812">Transmembrane</keyword>
<dbReference type="Proteomes" id="UP000646211">
    <property type="component" value="Unassembled WGS sequence"/>
</dbReference>
<dbReference type="RefSeq" id="WP_194312974.1">
    <property type="nucleotide sequence ID" value="NZ_JADHEC010000041.1"/>
</dbReference>
<protein>
    <submittedName>
        <fullName evidence="2">Uncharacterized protein</fullName>
    </submittedName>
</protein>
<reference evidence="2" key="1">
    <citation type="submission" date="2020-11" db="EMBL/GenBank/DDBJ databases">
        <title>Genome of Flavobacterium soyangense.</title>
        <authorList>
            <person name="Liu Q."/>
            <person name="Xin Y.-H."/>
        </authorList>
    </citation>
    <scope>NUCLEOTIDE SEQUENCE</scope>
    <source>
        <strain evidence="2">CGMCC 1.13493</strain>
    </source>
</reference>
<comment type="caution">
    <text evidence="2">The sequence shown here is derived from an EMBL/GenBank/DDBJ whole genome shotgun (WGS) entry which is preliminary data.</text>
</comment>
<evidence type="ECO:0000256" key="1">
    <source>
        <dbReference type="SAM" id="Phobius"/>
    </source>
</evidence>
<gene>
    <name evidence="2" type="ORF">IR213_14240</name>
</gene>
<keyword evidence="1" id="KW-0472">Membrane</keyword>
<organism evidence="2 3">
    <name type="scientific">Flavobacterium soyangense</name>
    <dbReference type="NCBI Taxonomy" id="2023265"/>
    <lineage>
        <taxon>Bacteria</taxon>
        <taxon>Pseudomonadati</taxon>
        <taxon>Bacteroidota</taxon>
        <taxon>Flavobacteriia</taxon>
        <taxon>Flavobacteriales</taxon>
        <taxon>Flavobacteriaceae</taxon>
        <taxon>Flavobacterium</taxon>
    </lineage>
</organism>
<keyword evidence="3" id="KW-1185">Reference proteome</keyword>